<evidence type="ECO:0000259" key="7">
    <source>
        <dbReference type="Pfam" id="PF00933"/>
    </source>
</evidence>
<keyword evidence="9" id="KW-1185">Reference proteome</keyword>
<dbReference type="SUPFAM" id="SSF51445">
    <property type="entry name" value="(Trans)glycosidases"/>
    <property type="match status" value="1"/>
</dbReference>
<dbReference type="GO" id="GO:0005975">
    <property type="term" value="P:carbohydrate metabolic process"/>
    <property type="evidence" value="ECO:0007669"/>
    <property type="project" value="InterPro"/>
</dbReference>
<dbReference type="Pfam" id="PF00933">
    <property type="entry name" value="Glyco_hydro_3"/>
    <property type="match status" value="1"/>
</dbReference>
<dbReference type="InterPro" id="IPR017853">
    <property type="entry name" value="GH"/>
</dbReference>
<comment type="catalytic activity">
    <reaction evidence="1">
        <text>Hydrolysis of terminal non-reducing N-acetyl-D-hexosamine residues in N-acetyl-beta-D-hexosaminides.</text>
        <dbReference type="EC" id="3.2.1.52"/>
    </reaction>
</comment>
<dbReference type="Gene3D" id="3.20.20.300">
    <property type="entry name" value="Glycoside hydrolase, family 3, N-terminal domain"/>
    <property type="match status" value="1"/>
</dbReference>
<reference evidence="8" key="2">
    <citation type="submission" date="2020-09" db="EMBL/GenBank/DDBJ databases">
        <authorList>
            <person name="Sun Q."/>
            <person name="Zhou Y."/>
        </authorList>
    </citation>
    <scope>NUCLEOTIDE SEQUENCE</scope>
    <source>
        <strain evidence="8">CGMCC 1.16067</strain>
    </source>
</reference>
<dbReference type="GO" id="GO:0004563">
    <property type="term" value="F:beta-N-acetylhexosaminidase activity"/>
    <property type="evidence" value="ECO:0007669"/>
    <property type="project" value="UniProtKB-EC"/>
</dbReference>
<dbReference type="InterPro" id="IPR036962">
    <property type="entry name" value="Glyco_hydro_3_N_sf"/>
</dbReference>
<evidence type="ECO:0000256" key="5">
    <source>
        <dbReference type="ARBA" id="ARBA00023295"/>
    </source>
</evidence>
<dbReference type="InterPro" id="IPR019800">
    <property type="entry name" value="Glyco_hydro_3_AS"/>
</dbReference>
<sequence>MTPQQRVGQLFVLGVMSTGATEEQLRQLQQDSAGNAFLRGPTDLSVEDTRAVSDAIAEVTTYAGVRPFVSADQESANAQSLDGDGFSAMPDGLEQGELRPARLRREAKTWGEELKAAGVTLDLAPVADVVPTDVGTDNDPIGYFERQLGSEPTPVGRHAAAFVRGMADAGVATSVKHFPGIGRASGNTDSDPQVSDPTTRNDPLLGSFEGALAGDPAMVMVSSGFYPKISDGPRACFNPTIIKGMLRGDLGYDGVIVSDSFGSASVAGDPPGKRALRFFRAGGTLLLDTNSDDLRPMARAVLRETQDDPAFAKTTKANVLRVLEAKERFGLIG</sequence>
<dbReference type="PANTHER" id="PTHR30480:SF13">
    <property type="entry name" value="BETA-HEXOSAMINIDASE"/>
    <property type="match status" value="1"/>
</dbReference>
<evidence type="ECO:0000256" key="6">
    <source>
        <dbReference type="SAM" id="MobiDB-lite"/>
    </source>
</evidence>
<comment type="caution">
    <text evidence="8">The sequence shown here is derived from an EMBL/GenBank/DDBJ whole genome shotgun (WGS) entry which is preliminary data.</text>
</comment>
<evidence type="ECO:0000313" key="9">
    <source>
        <dbReference type="Proteomes" id="UP000649179"/>
    </source>
</evidence>
<keyword evidence="5" id="KW-0326">Glycosidase</keyword>
<evidence type="ECO:0000313" key="8">
    <source>
        <dbReference type="EMBL" id="GGF46066.1"/>
    </source>
</evidence>
<proteinExistence type="inferred from homology"/>
<comment type="similarity">
    <text evidence="2">Belongs to the glycosyl hydrolase 3 family.</text>
</comment>
<feature type="domain" description="Glycoside hydrolase family 3 N-terminal" evidence="7">
    <location>
        <begin position="5"/>
        <end position="288"/>
    </location>
</feature>
<evidence type="ECO:0000256" key="4">
    <source>
        <dbReference type="ARBA" id="ARBA00022801"/>
    </source>
</evidence>
<dbReference type="EC" id="3.2.1.52" evidence="3"/>
<name>A0A917BJE9_9ACTN</name>
<reference evidence="8" key="1">
    <citation type="journal article" date="2014" name="Int. J. Syst. Evol. Microbiol.">
        <title>Complete genome sequence of Corynebacterium casei LMG S-19264T (=DSM 44701T), isolated from a smear-ripened cheese.</title>
        <authorList>
            <consortium name="US DOE Joint Genome Institute (JGI-PGF)"/>
            <person name="Walter F."/>
            <person name="Albersmeier A."/>
            <person name="Kalinowski J."/>
            <person name="Ruckert C."/>
        </authorList>
    </citation>
    <scope>NUCLEOTIDE SEQUENCE</scope>
    <source>
        <strain evidence="8">CGMCC 1.16067</strain>
    </source>
</reference>
<accession>A0A917BJE9</accession>
<dbReference type="PANTHER" id="PTHR30480">
    <property type="entry name" value="BETA-HEXOSAMINIDASE-RELATED"/>
    <property type="match status" value="1"/>
</dbReference>
<evidence type="ECO:0000256" key="1">
    <source>
        <dbReference type="ARBA" id="ARBA00001231"/>
    </source>
</evidence>
<dbReference type="GO" id="GO:0009254">
    <property type="term" value="P:peptidoglycan turnover"/>
    <property type="evidence" value="ECO:0007669"/>
    <property type="project" value="TreeGrafter"/>
</dbReference>
<evidence type="ECO:0000256" key="3">
    <source>
        <dbReference type="ARBA" id="ARBA00012663"/>
    </source>
</evidence>
<evidence type="ECO:0000256" key="2">
    <source>
        <dbReference type="ARBA" id="ARBA00005336"/>
    </source>
</evidence>
<dbReference type="InterPro" id="IPR001764">
    <property type="entry name" value="Glyco_hydro_3_N"/>
</dbReference>
<feature type="region of interest" description="Disordered" evidence="6">
    <location>
        <begin position="179"/>
        <end position="202"/>
    </location>
</feature>
<feature type="compositionally biased region" description="Polar residues" evidence="6">
    <location>
        <begin position="185"/>
        <end position="201"/>
    </location>
</feature>
<dbReference type="EMBL" id="BMKQ01000001">
    <property type="protein sequence ID" value="GGF46066.1"/>
    <property type="molecule type" value="Genomic_DNA"/>
</dbReference>
<keyword evidence="4" id="KW-0378">Hydrolase</keyword>
<dbReference type="PROSITE" id="PS00775">
    <property type="entry name" value="GLYCOSYL_HYDROL_F3"/>
    <property type="match status" value="1"/>
</dbReference>
<dbReference type="Proteomes" id="UP000649179">
    <property type="component" value="Unassembled WGS sequence"/>
</dbReference>
<organism evidence="8 9">
    <name type="scientific">Marmoricola endophyticus</name>
    <dbReference type="NCBI Taxonomy" id="2040280"/>
    <lineage>
        <taxon>Bacteria</taxon>
        <taxon>Bacillati</taxon>
        <taxon>Actinomycetota</taxon>
        <taxon>Actinomycetes</taxon>
        <taxon>Propionibacteriales</taxon>
        <taxon>Nocardioidaceae</taxon>
        <taxon>Marmoricola</taxon>
    </lineage>
</organism>
<dbReference type="InterPro" id="IPR050226">
    <property type="entry name" value="NagZ_Beta-hexosaminidase"/>
</dbReference>
<gene>
    <name evidence="8" type="primary">yejJ</name>
    <name evidence="8" type="ORF">GCM10011519_19940</name>
</gene>
<protein>
    <recommendedName>
        <fullName evidence="3">beta-N-acetylhexosaminidase</fullName>
        <ecNumber evidence="3">3.2.1.52</ecNumber>
    </recommendedName>
</protein>
<dbReference type="AlphaFoldDB" id="A0A917BJE9"/>